<comment type="similarity">
    <text evidence="2 12">Belongs to the eukaryotic GSH synthase family.</text>
</comment>
<evidence type="ECO:0000256" key="11">
    <source>
        <dbReference type="ARBA" id="ARBA00048871"/>
    </source>
</evidence>
<feature type="binding site" evidence="13">
    <location>
        <position position="466"/>
    </location>
    <ligand>
        <name>ATP</name>
        <dbReference type="ChEBI" id="CHEBI:30616"/>
    </ligand>
</feature>
<evidence type="ECO:0000256" key="13">
    <source>
        <dbReference type="PIRSR" id="PIRSR001558-1"/>
    </source>
</evidence>
<evidence type="ECO:0000256" key="14">
    <source>
        <dbReference type="PIRSR" id="PIRSR001558-2"/>
    </source>
</evidence>
<dbReference type="InterPro" id="IPR014042">
    <property type="entry name" value="Glutathione_synthase_a-hlx"/>
</dbReference>
<dbReference type="InterPro" id="IPR037013">
    <property type="entry name" value="GSH-S_sub-bd_sf"/>
</dbReference>
<evidence type="ECO:0000256" key="9">
    <source>
        <dbReference type="ARBA" id="ARBA00022840"/>
    </source>
</evidence>
<feature type="binding site" evidence="13">
    <location>
        <position position="440"/>
    </location>
    <ligand>
        <name>ATP</name>
        <dbReference type="ChEBI" id="CHEBI:30616"/>
    </ligand>
</feature>
<dbReference type="GO" id="GO:0000287">
    <property type="term" value="F:magnesium ion binding"/>
    <property type="evidence" value="ECO:0007669"/>
    <property type="project" value="UniProtKB-UniRule"/>
</dbReference>
<dbReference type="InterPro" id="IPR014709">
    <property type="entry name" value="Glutathione_synthase_C_euk"/>
</dbReference>
<keyword evidence="7 12" id="KW-0479">Metal-binding</keyword>
<dbReference type="STRING" id="27835.A0A0N4YLY9"/>
<evidence type="ECO:0000256" key="2">
    <source>
        <dbReference type="ARBA" id="ARBA00010385"/>
    </source>
</evidence>
<evidence type="ECO:0000256" key="6">
    <source>
        <dbReference type="ARBA" id="ARBA00022684"/>
    </source>
</evidence>
<feature type="binding site" evidence="13">
    <location>
        <begin position="413"/>
        <end position="416"/>
    </location>
    <ligand>
        <name>ATP</name>
        <dbReference type="ChEBI" id="CHEBI:30616"/>
    </ligand>
</feature>
<dbReference type="PIRSF" id="PIRSF001558">
    <property type="entry name" value="GSHase"/>
    <property type="match status" value="1"/>
</dbReference>
<dbReference type="AlphaFoldDB" id="A0A0N4YLY9"/>
<evidence type="ECO:0000256" key="4">
    <source>
        <dbReference type="ARBA" id="ARBA00020821"/>
    </source>
</evidence>
<feature type="domain" description="Glutathione synthase substrate-binding" evidence="15">
    <location>
        <begin position="216"/>
        <end position="318"/>
    </location>
</feature>
<dbReference type="EC" id="6.3.2.3" evidence="3 12"/>
<dbReference type="PANTHER" id="PTHR11130">
    <property type="entry name" value="GLUTATHIONE SYNTHETASE"/>
    <property type="match status" value="1"/>
</dbReference>
<dbReference type="Gene3D" id="3.30.1490.50">
    <property type="match status" value="1"/>
</dbReference>
<dbReference type="Gene3D" id="1.10.1080.10">
    <property type="entry name" value="Glutathione Synthetase, Chain A, domain 3"/>
    <property type="match status" value="1"/>
</dbReference>
<feature type="binding site" evidence="13">
    <location>
        <position position="232"/>
    </location>
    <ligand>
        <name>substrate</name>
    </ligand>
</feature>
<dbReference type="NCBIfam" id="TIGR01986">
    <property type="entry name" value="glut_syn_euk"/>
    <property type="match status" value="1"/>
</dbReference>
<evidence type="ECO:0000259" key="15">
    <source>
        <dbReference type="Pfam" id="PF03199"/>
    </source>
</evidence>
<evidence type="ECO:0000256" key="10">
    <source>
        <dbReference type="ARBA" id="ARBA00022842"/>
    </source>
</evidence>
<dbReference type="WBParaSite" id="NBR_0001815401-mRNA-1">
    <property type="protein sequence ID" value="NBR_0001815401-mRNA-1"/>
    <property type="gene ID" value="NBR_0001815401"/>
</dbReference>
<dbReference type="GO" id="GO:0005829">
    <property type="term" value="C:cytosol"/>
    <property type="evidence" value="ECO:0007669"/>
    <property type="project" value="TreeGrafter"/>
</dbReference>
<feature type="binding site" evidence="13">
    <location>
        <position position="391"/>
    </location>
    <ligand>
        <name>ATP</name>
        <dbReference type="ChEBI" id="CHEBI:30616"/>
    </ligand>
</feature>
<keyword evidence="8 12" id="KW-0547">Nucleotide-binding</keyword>
<organism evidence="18">
    <name type="scientific">Nippostrongylus brasiliensis</name>
    <name type="common">Rat hookworm</name>
    <dbReference type="NCBI Taxonomy" id="27835"/>
    <lineage>
        <taxon>Eukaryota</taxon>
        <taxon>Metazoa</taxon>
        <taxon>Ecdysozoa</taxon>
        <taxon>Nematoda</taxon>
        <taxon>Chromadorea</taxon>
        <taxon>Rhabditida</taxon>
        <taxon>Rhabditina</taxon>
        <taxon>Rhabditomorpha</taxon>
        <taxon>Strongyloidea</taxon>
        <taxon>Heligmosomidae</taxon>
        <taxon>Nippostrongylus</taxon>
    </lineage>
</organism>
<dbReference type="OMA" id="NGLVMYP"/>
<keyword evidence="6 12" id="KW-0317">Glutathione biosynthesis</keyword>
<evidence type="ECO:0000256" key="7">
    <source>
        <dbReference type="ARBA" id="ARBA00022723"/>
    </source>
</evidence>
<dbReference type="InterPro" id="IPR014049">
    <property type="entry name" value="Glutathione_synthase_N_euk"/>
</dbReference>
<keyword evidence="17" id="KW-1185">Reference proteome</keyword>
<dbReference type="Gene3D" id="3.30.1490.80">
    <property type="match status" value="1"/>
</dbReference>
<name>A0A0N4YLY9_NIPBR</name>
<dbReference type="Proteomes" id="UP000271162">
    <property type="component" value="Unassembled WGS sequence"/>
</dbReference>
<feature type="binding site" evidence="13">
    <location>
        <position position="464"/>
    </location>
    <ligand>
        <name>substrate</name>
    </ligand>
</feature>
<sequence length="491" mass="55319">MVCDSKDGVLLADYPKLPLDKERVEELLLSSVDWAHAHGLVMRTKEHKDRSDVCQTAPFALLPTPFPRKLFQQAINVQNLMASLYHEIAYDYEFLIECHKDVVKTDDFTRGLIDILVKVRDEGLAQRKTLVIQRSDYMCHKDPFSCEYHLKQVEVNNIAASMGAHAERVTKLHRRTLFELGYDKETIDKVIPKNEPIKMIAEALFKAWQLFSCDDAVVLVVVENENQNQIDQRHVEYALEELGVPVDQIVRRTLTQCEECLSLSPERHLLLSGSRVAVVYFRAGYTPDNYPTEKEWAARLVIERSDAIKSPWIGLQVANTKKTQQVLAEDGVVERFIGHPREAAAIRATFAGLWAINDLNPITEKLIKSAIAHPEQFVLKPQLEGGAGNYYGDVMVDKLQTMTVDERGAHILMERIQPIVAENYLVRALHPVELTNVVSELGVYGYALGDRGIADVRQGGHLLRTKGEKVDEGGVAVGAAVIDSPFLYELL</sequence>
<keyword evidence="9 12" id="KW-0067">ATP-binding</keyword>
<dbReference type="Gene3D" id="3.40.50.1760">
    <property type="entry name" value="Glutathione synthase, substrate-binding domain superfamily, eukaryotic"/>
    <property type="match status" value="1"/>
</dbReference>
<dbReference type="SUPFAM" id="SSF56059">
    <property type="entry name" value="Glutathione synthetase ATP-binding domain-like"/>
    <property type="match status" value="1"/>
</dbReference>
<accession>A0A0N4YLY9</accession>
<proteinExistence type="inferred from homology"/>
<dbReference type="UniPathway" id="UPA00142">
    <property type="reaction ID" value="UER00210"/>
</dbReference>
<dbReference type="GO" id="GO:0005524">
    <property type="term" value="F:ATP binding"/>
    <property type="evidence" value="ECO:0007669"/>
    <property type="project" value="UniProtKB-UniRule"/>
</dbReference>
<dbReference type="Pfam" id="PF03917">
    <property type="entry name" value="GSH_synth_ATP"/>
    <property type="match status" value="1"/>
</dbReference>
<keyword evidence="5 12" id="KW-0436">Ligase</keyword>
<dbReference type="GO" id="GO:0043295">
    <property type="term" value="F:glutathione binding"/>
    <property type="evidence" value="ECO:0007669"/>
    <property type="project" value="UniProtKB-UniRule"/>
</dbReference>
<feature type="binding site" evidence="13">
    <location>
        <position position="134"/>
    </location>
    <ligand>
        <name>substrate</name>
    </ligand>
</feature>
<feature type="binding site" evidence="13">
    <location>
        <position position="321"/>
    </location>
    <ligand>
        <name>ATP</name>
        <dbReference type="ChEBI" id="CHEBI:30616"/>
    </ligand>
</feature>
<dbReference type="EMBL" id="UYSL01023211">
    <property type="protein sequence ID" value="VDL81876.1"/>
    <property type="molecule type" value="Genomic_DNA"/>
</dbReference>
<evidence type="ECO:0000256" key="12">
    <source>
        <dbReference type="PIRNR" id="PIRNR001558"/>
    </source>
</evidence>
<feature type="binding site" evidence="13">
    <location>
        <position position="154"/>
    </location>
    <ligand>
        <name>ATP</name>
        <dbReference type="ChEBI" id="CHEBI:30616"/>
    </ligand>
</feature>
<feature type="binding site" evidence="14">
    <location>
        <position position="156"/>
    </location>
    <ligand>
        <name>Mg(2+)</name>
        <dbReference type="ChEBI" id="CHEBI:18420"/>
    </ligand>
</feature>
<evidence type="ECO:0000256" key="1">
    <source>
        <dbReference type="ARBA" id="ARBA00004965"/>
    </source>
</evidence>
<reference evidence="16 17" key="2">
    <citation type="submission" date="2018-11" db="EMBL/GenBank/DDBJ databases">
        <authorList>
            <consortium name="Pathogen Informatics"/>
        </authorList>
    </citation>
    <scope>NUCLEOTIDE SEQUENCE [LARGE SCALE GENOMIC DNA]</scope>
</reference>
<dbReference type="FunFam" id="3.40.50.1760:FF:000006">
    <property type="entry name" value="Glutathione synthetase"/>
    <property type="match status" value="1"/>
</dbReference>
<evidence type="ECO:0000313" key="17">
    <source>
        <dbReference type="Proteomes" id="UP000271162"/>
    </source>
</evidence>
<comment type="catalytic activity">
    <reaction evidence="11">
        <text>gamma-L-glutamyl-L-cysteine + glycine + ATP = glutathione + ADP + phosphate + H(+)</text>
        <dbReference type="Rhea" id="RHEA:13557"/>
        <dbReference type="ChEBI" id="CHEBI:15378"/>
        <dbReference type="ChEBI" id="CHEBI:30616"/>
        <dbReference type="ChEBI" id="CHEBI:43474"/>
        <dbReference type="ChEBI" id="CHEBI:57305"/>
        <dbReference type="ChEBI" id="CHEBI:57925"/>
        <dbReference type="ChEBI" id="CHEBI:58173"/>
        <dbReference type="ChEBI" id="CHEBI:456216"/>
        <dbReference type="EC" id="6.3.2.3"/>
    </reaction>
    <physiologicalReaction direction="left-to-right" evidence="11">
        <dbReference type="Rhea" id="RHEA:13558"/>
    </physiologicalReaction>
</comment>
<dbReference type="InterPro" id="IPR016185">
    <property type="entry name" value="PreATP-grasp_dom_sf"/>
</dbReference>
<keyword evidence="10 12" id="KW-0460">Magnesium</keyword>
<evidence type="ECO:0000313" key="18">
    <source>
        <dbReference type="WBParaSite" id="NBR_0001815401-mRNA-1"/>
    </source>
</evidence>
<feature type="binding site" evidence="14">
    <location>
        <position position="154"/>
    </location>
    <ligand>
        <name>Mg(2+)</name>
        <dbReference type="ChEBI" id="CHEBI:18420"/>
    </ligand>
</feature>
<reference evidence="18" key="1">
    <citation type="submission" date="2017-02" db="UniProtKB">
        <authorList>
            <consortium name="WormBaseParasite"/>
        </authorList>
    </citation>
    <scope>IDENTIFICATION</scope>
</reference>
<feature type="binding site" evidence="13">
    <location>
        <begin position="380"/>
        <end position="389"/>
    </location>
    <ligand>
        <name>ATP</name>
        <dbReference type="ChEBI" id="CHEBI:30616"/>
    </ligand>
</feature>
<dbReference type="InterPro" id="IPR005615">
    <property type="entry name" value="Glutathione_synthase"/>
</dbReference>
<evidence type="ECO:0000256" key="5">
    <source>
        <dbReference type="ARBA" id="ARBA00022598"/>
    </source>
</evidence>
<dbReference type="SUPFAM" id="SSF52440">
    <property type="entry name" value="PreATP-grasp domain"/>
    <property type="match status" value="1"/>
</dbReference>
<evidence type="ECO:0000313" key="16">
    <source>
        <dbReference type="EMBL" id="VDL81876.1"/>
    </source>
</evidence>
<dbReference type="GO" id="GO:0004363">
    <property type="term" value="F:glutathione synthase activity"/>
    <property type="evidence" value="ECO:0007669"/>
    <property type="project" value="UniProtKB-UniRule"/>
</dbReference>
<gene>
    <name evidence="16" type="ORF">NBR_LOCUS18155</name>
</gene>
<protein>
    <recommendedName>
        <fullName evidence="4 12">Glutathione synthetase</fullName>
        <shortName evidence="12">GSH-S</shortName>
        <ecNumber evidence="3 12">6.3.2.3</ecNumber>
    </recommendedName>
</protein>
<evidence type="ECO:0000256" key="8">
    <source>
        <dbReference type="ARBA" id="ARBA00022741"/>
    </source>
</evidence>
<dbReference type="Gene3D" id="3.30.470.20">
    <property type="entry name" value="ATP-grasp fold, B domain"/>
    <property type="match status" value="1"/>
</dbReference>
<evidence type="ECO:0000256" key="3">
    <source>
        <dbReference type="ARBA" id="ARBA00012214"/>
    </source>
</evidence>
<dbReference type="InterPro" id="IPR004887">
    <property type="entry name" value="GSH_synth_subst-bd"/>
</dbReference>
<feature type="binding site" evidence="14">
    <location>
        <position position="384"/>
    </location>
    <ligand>
        <name>Mg(2+)</name>
        <dbReference type="ChEBI" id="CHEBI:18420"/>
    </ligand>
</feature>
<comment type="pathway">
    <text evidence="1 12">Sulfur metabolism; glutathione biosynthesis; glutathione from L-cysteine and L-glutamate: step 2/2.</text>
</comment>
<dbReference type="Pfam" id="PF03199">
    <property type="entry name" value="GSH_synthase"/>
    <property type="match status" value="1"/>
</dbReference>
<dbReference type="PANTHER" id="PTHR11130:SF0">
    <property type="entry name" value="GLUTATHIONE SYNTHETASE"/>
    <property type="match status" value="1"/>
</dbReference>
<feature type="binding site" evidence="13">
    <location>
        <position position="472"/>
    </location>
    <ligand>
        <name>ATP</name>
        <dbReference type="ChEBI" id="CHEBI:30616"/>
    </ligand>
</feature>
<comment type="cofactor">
    <cofactor evidence="12 14">
        <name>Mg(2+)</name>
        <dbReference type="ChEBI" id="CHEBI:18420"/>
    </cofactor>
    <text evidence="12 14">Binds 1 Mg(2+) ion per subunit.</text>
</comment>